<feature type="domain" description="Helicase C-terminal" evidence="3">
    <location>
        <begin position="639"/>
        <end position="801"/>
    </location>
</feature>
<evidence type="ECO:0000259" key="2">
    <source>
        <dbReference type="PROSITE" id="PS51192"/>
    </source>
</evidence>
<keyword evidence="1" id="KW-0175">Coiled coil</keyword>
<dbReference type="SMART" id="SM00490">
    <property type="entry name" value="HELICc"/>
    <property type="match status" value="1"/>
</dbReference>
<dbReference type="InterPro" id="IPR006935">
    <property type="entry name" value="Helicase/UvrB_N"/>
</dbReference>
<evidence type="ECO:0000259" key="3">
    <source>
        <dbReference type="PROSITE" id="PS51194"/>
    </source>
</evidence>
<dbReference type="Gene3D" id="3.90.1570.30">
    <property type="match status" value="1"/>
</dbReference>
<dbReference type="NCBIfam" id="NF008521">
    <property type="entry name" value="PRK11448.1"/>
    <property type="match status" value="1"/>
</dbReference>
<protein>
    <submittedName>
        <fullName evidence="4">Uncharacterized protein</fullName>
    </submittedName>
</protein>
<dbReference type="GO" id="GO:0003677">
    <property type="term" value="F:DNA binding"/>
    <property type="evidence" value="ECO:0007669"/>
    <property type="project" value="InterPro"/>
</dbReference>
<dbReference type="AlphaFoldDB" id="J8AQG6"/>
<dbReference type="PROSITE" id="PS51194">
    <property type="entry name" value="HELICASE_CTER"/>
    <property type="match status" value="1"/>
</dbReference>
<dbReference type="InterPro" id="IPR027417">
    <property type="entry name" value="P-loop_NTPase"/>
</dbReference>
<dbReference type="GO" id="GO:0016787">
    <property type="term" value="F:hydrolase activity"/>
    <property type="evidence" value="ECO:0007669"/>
    <property type="project" value="InterPro"/>
</dbReference>
<evidence type="ECO:0000313" key="4">
    <source>
        <dbReference type="EMBL" id="EJQ40899.1"/>
    </source>
</evidence>
<dbReference type="InterPro" id="IPR013670">
    <property type="entry name" value="EcoEI_R_C_dom"/>
</dbReference>
<dbReference type="InterPro" id="IPR050742">
    <property type="entry name" value="Helicase_Restrict-Modif_Enz"/>
</dbReference>
<dbReference type="REBASE" id="75057">
    <property type="entry name" value="Bce5X11ORF4754P"/>
</dbReference>
<gene>
    <name evidence="4" type="ORF">IEE_04755</name>
</gene>
<dbReference type="SUPFAM" id="SSF52540">
    <property type="entry name" value="P-loop containing nucleoside triphosphate hydrolases"/>
    <property type="match status" value="1"/>
</dbReference>
<dbReference type="CDD" id="cd18799">
    <property type="entry name" value="SF2_C_EcoAI-like"/>
    <property type="match status" value="1"/>
</dbReference>
<dbReference type="SMART" id="SM00487">
    <property type="entry name" value="DEXDc"/>
    <property type="match status" value="1"/>
</dbReference>
<name>J8AQG6_BACCE</name>
<dbReference type="GO" id="GO:0005524">
    <property type="term" value="F:ATP binding"/>
    <property type="evidence" value="ECO:0007669"/>
    <property type="project" value="InterPro"/>
</dbReference>
<dbReference type="Proteomes" id="UP000006600">
    <property type="component" value="Unassembled WGS sequence"/>
</dbReference>
<comment type="caution">
    <text evidence="4">The sequence shown here is derived from an EMBL/GenBank/DDBJ whole genome shotgun (WGS) entry which is preliminary data.</text>
</comment>
<dbReference type="EMBL" id="AHDJ01000043">
    <property type="protein sequence ID" value="EJQ40899.1"/>
    <property type="molecule type" value="Genomic_DNA"/>
</dbReference>
<dbReference type="Pfam" id="PF04851">
    <property type="entry name" value="ResIII"/>
    <property type="match status" value="1"/>
</dbReference>
<dbReference type="PATRIC" id="fig|1053189.3.peg.4857"/>
<dbReference type="Gene3D" id="3.40.50.300">
    <property type="entry name" value="P-loop containing nucleotide triphosphate hydrolases"/>
    <property type="match status" value="2"/>
</dbReference>
<accession>J8AQG6</accession>
<dbReference type="PANTHER" id="PTHR47396">
    <property type="entry name" value="TYPE I RESTRICTION ENZYME ECOKI R PROTEIN"/>
    <property type="match status" value="1"/>
</dbReference>
<dbReference type="InterPro" id="IPR001650">
    <property type="entry name" value="Helicase_C-like"/>
</dbReference>
<evidence type="ECO:0000256" key="1">
    <source>
        <dbReference type="SAM" id="Coils"/>
    </source>
</evidence>
<dbReference type="Pfam" id="PF08463">
    <property type="entry name" value="EcoEI_R_C"/>
    <property type="match status" value="1"/>
</dbReference>
<dbReference type="HOGENOM" id="CLU_007363_0_0_9"/>
<proteinExistence type="predicted"/>
<reference evidence="4 5" key="1">
    <citation type="submission" date="2012-04" db="EMBL/GenBank/DDBJ databases">
        <title>The Genome Sequence of Bacillus cereus BAG5X1-1.</title>
        <authorList>
            <consortium name="The Broad Institute Genome Sequencing Platform"/>
            <consortium name="The Broad Institute Genome Sequencing Center for Infectious Disease"/>
            <person name="Feldgarden M."/>
            <person name="Van der Auwera G.A."/>
            <person name="Mahillon J."/>
            <person name="Duprez V."/>
            <person name="Timmery S."/>
            <person name="Mattelet C."/>
            <person name="Dierick K."/>
            <person name="Sun M."/>
            <person name="Yu Z."/>
            <person name="Zhu L."/>
            <person name="Hu X."/>
            <person name="Shank E.B."/>
            <person name="Swiecicka I."/>
            <person name="Hansen B.M."/>
            <person name="Andrup L."/>
            <person name="Young S.K."/>
            <person name="Zeng Q."/>
            <person name="Gargeya S."/>
            <person name="Fitzgerald M."/>
            <person name="Haas B."/>
            <person name="Abouelleil A."/>
            <person name="Alvarado L."/>
            <person name="Arachchi H.M."/>
            <person name="Berlin A."/>
            <person name="Chapman S.B."/>
            <person name="Goldberg J."/>
            <person name="Griggs A."/>
            <person name="Gujja S."/>
            <person name="Hansen M."/>
            <person name="Howarth C."/>
            <person name="Imamovic A."/>
            <person name="Larimer J."/>
            <person name="McCowen C."/>
            <person name="Montmayeur A."/>
            <person name="Murphy C."/>
            <person name="Neiman D."/>
            <person name="Pearson M."/>
            <person name="Priest M."/>
            <person name="Roberts A."/>
            <person name="Saif S."/>
            <person name="Shea T."/>
            <person name="Sisk P."/>
            <person name="Sykes S."/>
            <person name="Wortman J."/>
            <person name="Nusbaum C."/>
            <person name="Birren B."/>
        </authorList>
    </citation>
    <scope>NUCLEOTIDE SEQUENCE [LARGE SCALE GENOMIC DNA]</scope>
    <source>
        <strain evidence="4 5">BAG5X1-1</strain>
    </source>
</reference>
<dbReference type="PROSITE" id="PS51192">
    <property type="entry name" value="HELICASE_ATP_BIND_1"/>
    <property type="match status" value="1"/>
</dbReference>
<feature type="domain" description="Helicase ATP-binding" evidence="2">
    <location>
        <begin position="383"/>
        <end position="563"/>
    </location>
</feature>
<dbReference type="Pfam" id="PF00271">
    <property type="entry name" value="Helicase_C"/>
    <property type="match status" value="1"/>
</dbReference>
<sequence length="1070" mass="122211">MGNFAFFKEKWGVLAFFGESAERNVYDSPGLAVMALRAFAEQLAKTIVALEGIDEPKWDFGQDKRIKLIEKNIDVMPQDIVSIFHTIRRAGNNVNHNGEKAIVVTSDEAMILLELGYSIASWFNDVYIYPPFKIGEFVKPERIEVVQEKLAHLELELELKSKQYEKTISELKAIPVSTKERANRRKRSINRHYPEKEARVIIDQQLREAGWEANTEILNHQKNKTMPERNRNMAIAEWPTLIGPVDYALFIGTKLVGFIDAKAKNKNVYSVLQGQVKDYASKTKPFSEIELVDMEGEYQVPFLYAANGRAYNATIETLSGVWFFNALDRNGLSHANNGWHSPDELKEKLKLNVKQADDELSRKPLTDYGLRDYQQDAIGVIEKAIAKGQRRILLSMATGTGKTRTALTLMYRLLEANRFQRILYVVDRTSLAEQTEDSANALIFKNLTFGQTYTIQPVEETGFNVDSRVRLATVQGLNQKLQNGELGTVGQYDFIIVDEAHRGYKLDKQIPEDEFDFRDETEYQSQYKKVIDYFDAPVVGMTATPTLTTTQIFGAPVFEYSYSQAVIDQVLVDHDVPKRYHTKLADEGITFNEGDIAEFINSKTGEIESKKLPDELNYDVTEFNKRVESIEFNKSVASMIAEDIPLTTPGKTLVFAASNIHADNMVMFLKQAYKDLGEDIQDNDIMKITGEIKNHNNAIRRFRNEERPKIVVTVDLLTTGIDVEDIINIVFLRAIKSRVLYEQMLGRATRKSKKFIKEKFYIYDAVGVYDILNSVTNMKPVVTNPNRSIKQVLEDTLTAPTVKEFETNRRELVAKLNRKLIHLNDSQEKEINSIFYLEDVNAWVKNLDKDDQSTIVEKETTINELLYYFSQNVDATGGILISKHKDEVREATRGYGKGNQKPEDYIQSFANFVKEEENRINALTIAITAPENLTKQDLKEIQLHLRNNTYTDQQLNSAYSTKNKVDLVSDIISFIRQVALGSPLESTETRVKRAMKRIKEGYDWTDNQIKWLNVIEKQLIANIVLGPTAEQALNRPAFRDLGGLRRAQITFKGINLDDLIGKINYELYVS</sequence>
<organism evidence="4 5">
    <name type="scientific">Bacillus cereus BAG5X1-1</name>
    <dbReference type="NCBI Taxonomy" id="1053189"/>
    <lineage>
        <taxon>Bacteria</taxon>
        <taxon>Bacillati</taxon>
        <taxon>Bacillota</taxon>
        <taxon>Bacilli</taxon>
        <taxon>Bacillales</taxon>
        <taxon>Bacillaceae</taxon>
        <taxon>Bacillus</taxon>
        <taxon>Bacillus cereus group</taxon>
    </lineage>
</organism>
<evidence type="ECO:0000313" key="5">
    <source>
        <dbReference type="Proteomes" id="UP000006600"/>
    </source>
</evidence>
<dbReference type="InterPro" id="IPR014001">
    <property type="entry name" value="Helicase_ATP-bd"/>
</dbReference>
<dbReference type="PANTHER" id="PTHR47396:SF1">
    <property type="entry name" value="ATP-DEPENDENT HELICASE IRC3-RELATED"/>
    <property type="match status" value="1"/>
</dbReference>
<dbReference type="GO" id="GO:0006304">
    <property type="term" value="P:DNA modification"/>
    <property type="evidence" value="ECO:0007669"/>
    <property type="project" value="InterPro"/>
</dbReference>
<dbReference type="GO" id="GO:0005829">
    <property type="term" value="C:cytosol"/>
    <property type="evidence" value="ECO:0007669"/>
    <property type="project" value="TreeGrafter"/>
</dbReference>
<feature type="coiled-coil region" evidence="1">
    <location>
        <begin position="143"/>
        <end position="170"/>
    </location>
</feature>